<accession>A0A2R3QKY9</accession>
<dbReference type="AlphaFoldDB" id="A0A2R3QKY9"/>
<proteinExistence type="inferred from homology"/>
<organism evidence="5 6">
    <name type="scientific">Ectopseudomonas mendocina</name>
    <name type="common">Pseudomonas mendocina</name>
    <dbReference type="NCBI Taxonomy" id="300"/>
    <lineage>
        <taxon>Bacteria</taxon>
        <taxon>Pseudomonadati</taxon>
        <taxon>Pseudomonadota</taxon>
        <taxon>Gammaproteobacteria</taxon>
        <taxon>Pseudomonadales</taxon>
        <taxon>Pseudomonadaceae</taxon>
        <taxon>Ectopseudomonas</taxon>
    </lineage>
</organism>
<reference evidence="5 6" key="1">
    <citation type="submission" date="2018-03" db="EMBL/GenBank/DDBJ databases">
        <title>Complete genome sequence and methylome analysis of Pseudomonas mendocina NEB 698.</title>
        <authorList>
            <person name="Morgan R.D."/>
        </authorList>
    </citation>
    <scope>NUCLEOTIDE SEQUENCE [LARGE SCALE GENOMIC DNA]</scope>
    <source>
        <strain evidence="5 6">NEB698</strain>
    </source>
</reference>
<dbReference type="PROSITE" id="PS51819">
    <property type="entry name" value="VOC"/>
    <property type="match status" value="1"/>
</dbReference>
<dbReference type="InterPro" id="IPR037523">
    <property type="entry name" value="VOC_core"/>
</dbReference>
<dbReference type="GO" id="GO:0046677">
    <property type="term" value="P:response to antibiotic"/>
    <property type="evidence" value="ECO:0007669"/>
    <property type="project" value="UniProtKB-KW"/>
</dbReference>
<dbReference type="Pfam" id="PF00903">
    <property type="entry name" value="Glyoxalase"/>
    <property type="match status" value="1"/>
</dbReference>
<evidence type="ECO:0000313" key="5">
    <source>
        <dbReference type="EMBL" id="AVO52430.1"/>
    </source>
</evidence>
<dbReference type="SUPFAM" id="SSF54593">
    <property type="entry name" value="Glyoxalase/Bleomycin resistance protein/Dihydroxybiphenyl dioxygenase"/>
    <property type="match status" value="1"/>
</dbReference>
<dbReference type="Gene3D" id="3.10.180.10">
    <property type="entry name" value="2,3-Dihydroxybiphenyl 1,2-Dioxygenase, domain 1"/>
    <property type="match status" value="1"/>
</dbReference>
<dbReference type="Proteomes" id="UP000238327">
    <property type="component" value="Chromosome"/>
</dbReference>
<dbReference type="InterPro" id="IPR029068">
    <property type="entry name" value="Glyas_Bleomycin-R_OHBP_Dase"/>
</dbReference>
<gene>
    <name evidence="5" type="ORF">C7A17_06520</name>
</gene>
<evidence type="ECO:0000256" key="2">
    <source>
        <dbReference type="ARBA" id="ARBA00021572"/>
    </source>
</evidence>
<dbReference type="OrthoDB" id="284897at2"/>
<feature type="domain" description="VOC" evidence="4">
    <location>
        <begin position="6"/>
        <end position="138"/>
    </location>
</feature>
<sequence>MSRPLPALTPELLVHNLSTSLGFYCDLLGFKVLFERVEQGFVAIGLGEAALMLEQIADNLDSDDPWVVGPLDAPLGRGINLQITVDDIERLHQRLLQSDQRPRLPLEDVSYQAGAQLLKVRQFMLQDPDGYLLRFSQIISD</sequence>
<evidence type="ECO:0000313" key="6">
    <source>
        <dbReference type="Proteomes" id="UP000238327"/>
    </source>
</evidence>
<evidence type="ECO:0000259" key="4">
    <source>
        <dbReference type="PROSITE" id="PS51819"/>
    </source>
</evidence>
<dbReference type="EMBL" id="CP027657">
    <property type="protein sequence ID" value="AVO52430.1"/>
    <property type="molecule type" value="Genomic_DNA"/>
</dbReference>
<protein>
    <recommendedName>
        <fullName evidence="2">Bleomycin resistance protein</fullName>
    </recommendedName>
</protein>
<dbReference type="CDD" id="cd08349">
    <property type="entry name" value="BLMA_like"/>
    <property type="match status" value="1"/>
</dbReference>
<dbReference type="InterPro" id="IPR004360">
    <property type="entry name" value="Glyas_Fos-R_dOase_dom"/>
</dbReference>
<keyword evidence="3" id="KW-0046">Antibiotic resistance</keyword>
<evidence type="ECO:0000256" key="1">
    <source>
        <dbReference type="ARBA" id="ARBA00011051"/>
    </source>
</evidence>
<comment type="similarity">
    <text evidence="1">Belongs to the bleomycin resistance protein family.</text>
</comment>
<evidence type="ECO:0000256" key="3">
    <source>
        <dbReference type="ARBA" id="ARBA00023251"/>
    </source>
</evidence>
<name>A0A2R3QKY9_ECTME</name>
<dbReference type="InterPro" id="IPR000335">
    <property type="entry name" value="Bleomycin-R"/>
</dbReference>